<feature type="transmembrane region" description="Helical" evidence="8">
    <location>
        <begin position="5"/>
        <end position="22"/>
    </location>
</feature>
<name>A0ABS0HZH3_9BACT</name>
<dbReference type="InterPro" id="IPR024194">
    <property type="entry name" value="Ac/AlaTfrase_AlgI/DltB"/>
</dbReference>
<dbReference type="InterPro" id="IPR051085">
    <property type="entry name" value="MB_O-acyltransferase"/>
</dbReference>
<feature type="transmembrane region" description="Helical" evidence="8">
    <location>
        <begin position="113"/>
        <end position="129"/>
    </location>
</feature>
<keyword evidence="7" id="KW-0808">Transferase</keyword>
<feature type="transmembrane region" description="Helical" evidence="8">
    <location>
        <begin position="74"/>
        <end position="93"/>
    </location>
</feature>
<protein>
    <submittedName>
        <fullName evidence="9">MBOAT family protein</fullName>
    </submittedName>
</protein>
<evidence type="ECO:0000256" key="5">
    <source>
        <dbReference type="ARBA" id="ARBA00022989"/>
    </source>
</evidence>
<sequence length="486" mass="56427">MLFNSFEFLIFFPVVTVLYFLLPHRHRWWWLLLASCVFYMAFIPAYILILLLTIVIDYGAGIFIENAQGRQRRFYLALSLAANLGVLAVFKYYNFFIGNMNGLLHLSNPAASLPLLGLVLPIGLSFHTFQAMSYTIEVYRGRYPAERHFGIYALYVLFYPQLVAGPIERPQHMLPQFHEEKHFDYPRVVSGLRLMAWGLFKKVVIADRLAYLVNEVYNQPRHFQGLPLLVATVFFSIQIYCDFSGYSDMALGAARVMGFELRQNFDRPYFATSIAEFWRRWHMSLSGWFRDYLYLPLGGSRVALPRACFNLFFVFVVSGLWHGANWTFLAWGALHGAYLVVGKLTQKSRSQLIEQLGLRFLNHPWLNLAFTYALVTFAWIFFRANGLHDAVYIITHLLKPAAAVWHEQAFTGWYTVRVLYPFPQWMTLLLAVPLLFLVEKAQRHVSLNAWLGQQAAPVRWAIYYGIVLSIALLGAYENIRFIYFQF</sequence>
<evidence type="ECO:0000256" key="2">
    <source>
        <dbReference type="ARBA" id="ARBA00010323"/>
    </source>
</evidence>
<evidence type="ECO:0000256" key="6">
    <source>
        <dbReference type="ARBA" id="ARBA00023136"/>
    </source>
</evidence>
<feature type="transmembrane region" description="Helical" evidence="8">
    <location>
        <begin position="28"/>
        <end position="53"/>
    </location>
</feature>
<evidence type="ECO:0000313" key="9">
    <source>
        <dbReference type="EMBL" id="MBF9220105.1"/>
    </source>
</evidence>
<keyword evidence="4 8" id="KW-0812">Transmembrane</keyword>
<reference evidence="9 10" key="1">
    <citation type="submission" date="2020-11" db="EMBL/GenBank/DDBJ databases">
        <authorList>
            <person name="Kim M.K."/>
        </authorList>
    </citation>
    <scope>NUCLEOTIDE SEQUENCE [LARGE SCALE GENOMIC DNA]</scope>
    <source>
        <strain evidence="9 10">BT662</strain>
    </source>
</reference>
<dbReference type="InterPro" id="IPR028362">
    <property type="entry name" value="AlgI"/>
</dbReference>
<comment type="subcellular location">
    <subcellularLocation>
        <location evidence="1">Cell membrane</location>
        <topology evidence="1">Multi-pass membrane protein</topology>
    </subcellularLocation>
</comment>
<organism evidence="9 10">
    <name type="scientific">Hymenobacter ruricola</name>
    <dbReference type="NCBI Taxonomy" id="2791023"/>
    <lineage>
        <taxon>Bacteria</taxon>
        <taxon>Pseudomonadati</taxon>
        <taxon>Bacteroidota</taxon>
        <taxon>Cytophagia</taxon>
        <taxon>Cytophagales</taxon>
        <taxon>Hymenobacteraceae</taxon>
        <taxon>Hymenobacter</taxon>
    </lineage>
</organism>
<feature type="transmembrane region" description="Helical" evidence="8">
    <location>
        <begin position="149"/>
        <end position="167"/>
    </location>
</feature>
<feature type="transmembrane region" description="Helical" evidence="8">
    <location>
        <begin position="458"/>
        <end position="476"/>
    </location>
</feature>
<evidence type="ECO:0000256" key="8">
    <source>
        <dbReference type="SAM" id="Phobius"/>
    </source>
</evidence>
<gene>
    <name evidence="9" type="ORF">I2H31_03225</name>
</gene>
<evidence type="ECO:0000256" key="7">
    <source>
        <dbReference type="PIRNR" id="PIRNR016636"/>
    </source>
</evidence>
<comment type="caution">
    <text evidence="9">The sequence shown here is derived from an EMBL/GenBank/DDBJ whole genome shotgun (WGS) entry which is preliminary data.</text>
</comment>
<keyword evidence="10" id="KW-1185">Reference proteome</keyword>
<feature type="transmembrane region" description="Helical" evidence="8">
    <location>
        <begin position="365"/>
        <end position="382"/>
    </location>
</feature>
<keyword evidence="5 8" id="KW-1133">Transmembrane helix</keyword>
<keyword evidence="7" id="KW-0012">Acyltransferase</keyword>
<evidence type="ECO:0000256" key="3">
    <source>
        <dbReference type="ARBA" id="ARBA00022475"/>
    </source>
</evidence>
<feature type="transmembrane region" description="Helical" evidence="8">
    <location>
        <begin position="418"/>
        <end position="438"/>
    </location>
</feature>
<dbReference type="EMBL" id="JADQDM010000001">
    <property type="protein sequence ID" value="MBF9220105.1"/>
    <property type="molecule type" value="Genomic_DNA"/>
</dbReference>
<evidence type="ECO:0000256" key="1">
    <source>
        <dbReference type="ARBA" id="ARBA00004651"/>
    </source>
</evidence>
<dbReference type="Pfam" id="PF03062">
    <property type="entry name" value="MBOAT"/>
    <property type="match status" value="1"/>
</dbReference>
<accession>A0ABS0HZH3</accession>
<feature type="transmembrane region" description="Helical" evidence="8">
    <location>
        <begin position="303"/>
        <end position="322"/>
    </location>
</feature>
<proteinExistence type="inferred from homology"/>
<evidence type="ECO:0000313" key="10">
    <source>
        <dbReference type="Proteomes" id="UP000618931"/>
    </source>
</evidence>
<keyword evidence="3 7" id="KW-1003">Cell membrane</keyword>
<keyword evidence="6 7" id="KW-0472">Membrane</keyword>
<feature type="transmembrane region" description="Helical" evidence="8">
    <location>
        <begin position="222"/>
        <end position="241"/>
    </location>
</feature>
<dbReference type="RefSeq" id="WP_196291548.1">
    <property type="nucleotide sequence ID" value="NZ_JADQDM010000001.1"/>
</dbReference>
<comment type="similarity">
    <text evidence="2 7">Belongs to the membrane-bound acyltransferase family.</text>
</comment>
<evidence type="ECO:0000256" key="4">
    <source>
        <dbReference type="ARBA" id="ARBA00022692"/>
    </source>
</evidence>
<dbReference type="PIRSF" id="PIRSF016636">
    <property type="entry name" value="AlgI_DltB"/>
    <property type="match status" value="1"/>
</dbReference>
<dbReference type="PIRSF" id="PIRSF500217">
    <property type="entry name" value="AlgI"/>
    <property type="match status" value="1"/>
</dbReference>
<dbReference type="Proteomes" id="UP000618931">
    <property type="component" value="Unassembled WGS sequence"/>
</dbReference>
<dbReference type="PANTHER" id="PTHR13285:SF18">
    <property type="entry name" value="PROTEIN-CYSTEINE N-PALMITOYLTRANSFERASE RASP"/>
    <property type="match status" value="1"/>
</dbReference>
<dbReference type="PANTHER" id="PTHR13285">
    <property type="entry name" value="ACYLTRANSFERASE"/>
    <property type="match status" value="1"/>
</dbReference>
<dbReference type="InterPro" id="IPR004299">
    <property type="entry name" value="MBOAT_fam"/>
</dbReference>